<evidence type="ECO:0000256" key="1">
    <source>
        <dbReference type="SAM" id="MobiDB-lite"/>
    </source>
</evidence>
<accession>C3YNP7</accession>
<feature type="compositionally biased region" description="Basic and acidic residues" evidence="1">
    <location>
        <begin position="1"/>
        <end position="12"/>
    </location>
</feature>
<feature type="region of interest" description="Disordered" evidence="1">
    <location>
        <begin position="229"/>
        <end position="269"/>
    </location>
</feature>
<name>C3YNP7_BRAFL</name>
<evidence type="ECO:0000313" key="2">
    <source>
        <dbReference type="EMBL" id="EEN58007.1"/>
    </source>
</evidence>
<organism>
    <name type="scientific">Branchiostoma floridae</name>
    <name type="common">Florida lancelet</name>
    <name type="synonym">Amphioxus</name>
    <dbReference type="NCBI Taxonomy" id="7739"/>
    <lineage>
        <taxon>Eukaryota</taxon>
        <taxon>Metazoa</taxon>
        <taxon>Chordata</taxon>
        <taxon>Cephalochordata</taxon>
        <taxon>Leptocardii</taxon>
        <taxon>Amphioxiformes</taxon>
        <taxon>Branchiostomatidae</taxon>
        <taxon>Branchiostoma</taxon>
    </lineage>
</organism>
<feature type="compositionally biased region" description="Gly residues" evidence="1">
    <location>
        <begin position="259"/>
        <end position="269"/>
    </location>
</feature>
<dbReference type="AlphaFoldDB" id="C3YNP7"/>
<reference evidence="2" key="1">
    <citation type="journal article" date="2008" name="Nature">
        <title>The amphioxus genome and the evolution of the chordate karyotype.</title>
        <authorList>
            <consortium name="US DOE Joint Genome Institute (JGI-PGF)"/>
            <person name="Putnam N.H."/>
            <person name="Butts T."/>
            <person name="Ferrier D.E.K."/>
            <person name="Furlong R.F."/>
            <person name="Hellsten U."/>
            <person name="Kawashima T."/>
            <person name="Robinson-Rechavi M."/>
            <person name="Shoguchi E."/>
            <person name="Terry A."/>
            <person name="Yu J.-K."/>
            <person name="Benito-Gutierrez E.L."/>
            <person name="Dubchak I."/>
            <person name="Garcia-Fernandez J."/>
            <person name="Gibson-Brown J.J."/>
            <person name="Grigoriev I.V."/>
            <person name="Horton A.C."/>
            <person name="de Jong P.J."/>
            <person name="Jurka J."/>
            <person name="Kapitonov V.V."/>
            <person name="Kohara Y."/>
            <person name="Kuroki Y."/>
            <person name="Lindquist E."/>
            <person name="Lucas S."/>
            <person name="Osoegawa K."/>
            <person name="Pennacchio L.A."/>
            <person name="Salamov A.A."/>
            <person name="Satou Y."/>
            <person name="Sauka-Spengler T."/>
            <person name="Schmutz J."/>
            <person name="Shin-I T."/>
            <person name="Toyoda A."/>
            <person name="Bronner-Fraser M."/>
            <person name="Fujiyama A."/>
            <person name="Holland L.Z."/>
            <person name="Holland P.W.H."/>
            <person name="Satoh N."/>
            <person name="Rokhsar D.S."/>
        </authorList>
    </citation>
    <scope>NUCLEOTIDE SEQUENCE [LARGE SCALE GENOMIC DNA]</scope>
    <source>
        <strain evidence="2">S238N-H82</strain>
        <tissue evidence="2">Testes</tissue>
    </source>
</reference>
<feature type="compositionally biased region" description="Polar residues" evidence="1">
    <location>
        <begin position="234"/>
        <end position="244"/>
    </location>
</feature>
<feature type="region of interest" description="Disordered" evidence="1">
    <location>
        <begin position="1"/>
        <end position="143"/>
    </location>
</feature>
<dbReference type="EMBL" id="GG666535">
    <property type="protein sequence ID" value="EEN58007.1"/>
    <property type="molecule type" value="Genomic_DNA"/>
</dbReference>
<dbReference type="InParanoid" id="C3YNP7"/>
<sequence>MTKFPERNDRIPGEACPIQGGLKSPAAPGVDLGTDEWKRPSGWLAPTPRYSHLPTPGDKPPTPRYSHLPTPGDKPPTPRYSHLPTPGDKPPTPRYSHLPTPGGEPPTPRYNHLPTPGGEPPTPRYNHLPTPGDKSPTPLHSPSDPWCTRWELMSLSMPLGTQHGPTVPLSSSLRQNLCLCRGRFALPGPGDGAEGPSSPVACICAYANPRCRSGLAAFASQRRARGAQLRGGTVESSAASTITSELHHRNTDSQSAGGPRPGGGGGGRGCGGPHALTSCVRCKQTRRVHSNQHCGNDVWVVLAPFPGILLSRSYRAFPEGGNVTSVSIQAEPSGPCPEEATFMGTFSGKVRPLHANITVYKTAVRQTPLDAARARAAGRRPGFVQEGAEMTHLRSLRHRSAVAASGEGRFHILSNTRLDTSTHT</sequence>
<gene>
    <name evidence="2" type="ORF">BRAFLDRAFT_82581</name>
</gene>
<protein>
    <submittedName>
        <fullName evidence="2">Uncharacterized protein</fullName>
    </submittedName>
</protein>
<proteinExistence type="predicted"/>